<dbReference type="OrthoDB" id="327485at2"/>
<evidence type="ECO:0000259" key="3">
    <source>
        <dbReference type="PROSITE" id="PS01031"/>
    </source>
</evidence>
<evidence type="ECO:0000256" key="1">
    <source>
        <dbReference type="PROSITE-ProRule" id="PRU00285"/>
    </source>
</evidence>
<evidence type="ECO:0000313" key="5">
    <source>
        <dbReference type="Proteomes" id="UP000460298"/>
    </source>
</evidence>
<dbReference type="Gene3D" id="2.60.40.790">
    <property type="match status" value="1"/>
</dbReference>
<evidence type="ECO:0000256" key="2">
    <source>
        <dbReference type="RuleBase" id="RU003616"/>
    </source>
</evidence>
<accession>A0A833GZL1</accession>
<reference evidence="4 5" key="1">
    <citation type="submission" date="2019-10" db="EMBL/GenBank/DDBJ databases">
        <title>Extracellular Electron Transfer in a Candidatus Methanoperedens spp. Enrichment Culture.</title>
        <authorList>
            <person name="Berger S."/>
            <person name="Rangel Shaw D."/>
            <person name="Berben T."/>
            <person name="In 'T Zandt M."/>
            <person name="Frank J."/>
            <person name="Reimann J."/>
            <person name="Jetten M.S.M."/>
            <person name="Welte C.U."/>
        </authorList>
    </citation>
    <scope>NUCLEOTIDE SEQUENCE [LARGE SCALE GENOMIC DNA]</scope>
    <source>
        <strain evidence="4">SB12</strain>
    </source>
</reference>
<dbReference type="InterPro" id="IPR002068">
    <property type="entry name" value="A-crystallin/Hsp20_dom"/>
</dbReference>
<dbReference type="CDD" id="cd06464">
    <property type="entry name" value="ACD_sHsps-like"/>
    <property type="match status" value="1"/>
</dbReference>
<comment type="similarity">
    <text evidence="1 2">Belongs to the small heat shock protein (HSP20) family.</text>
</comment>
<dbReference type="PROSITE" id="PS01031">
    <property type="entry name" value="SHSP"/>
    <property type="match status" value="1"/>
</dbReference>
<dbReference type="Proteomes" id="UP000460298">
    <property type="component" value="Unassembled WGS sequence"/>
</dbReference>
<dbReference type="InterPro" id="IPR031107">
    <property type="entry name" value="Small_HSP"/>
</dbReference>
<gene>
    <name evidence="4" type="ORF">F9K24_15510</name>
</gene>
<dbReference type="AlphaFoldDB" id="A0A833GZL1"/>
<dbReference type="RefSeq" id="WP_002772909.1">
    <property type="nucleotide sequence ID" value="NZ_JQDG01000061.1"/>
</dbReference>
<evidence type="ECO:0000313" key="4">
    <source>
        <dbReference type="EMBL" id="KAB2930869.1"/>
    </source>
</evidence>
<dbReference type="InterPro" id="IPR008978">
    <property type="entry name" value="HSP20-like_chaperone"/>
</dbReference>
<feature type="domain" description="SHSP" evidence="3">
    <location>
        <begin position="51"/>
        <end position="165"/>
    </location>
</feature>
<organism evidence="4 5">
    <name type="scientific">Leptonema illini</name>
    <dbReference type="NCBI Taxonomy" id="183"/>
    <lineage>
        <taxon>Bacteria</taxon>
        <taxon>Pseudomonadati</taxon>
        <taxon>Spirochaetota</taxon>
        <taxon>Spirochaetia</taxon>
        <taxon>Leptospirales</taxon>
        <taxon>Leptospiraceae</taxon>
        <taxon>Leptonema</taxon>
    </lineage>
</organism>
<dbReference type="EMBL" id="WBUI01000017">
    <property type="protein sequence ID" value="KAB2930869.1"/>
    <property type="molecule type" value="Genomic_DNA"/>
</dbReference>
<sequence>MKDLIPEWAKDRSELMRRDMEQYFNNMQREMDRLFSPLMGRMQSGLGEAETFMRKFMPAVNVSEDEKQIIVKAELPGLEAKDVEVSVADDRLTIEGEKKFEKKSDKEDVHLMESAYGAFKRVIALPDSVDFSKVEATFKNGILTVQLPKKADATKPSKKVDVKQA</sequence>
<protein>
    <submittedName>
        <fullName evidence="4">Hsp20/alpha crystallin family protein</fullName>
    </submittedName>
</protein>
<proteinExistence type="inferred from homology"/>
<dbReference type="SUPFAM" id="SSF49764">
    <property type="entry name" value="HSP20-like chaperones"/>
    <property type="match status" value="1"/>
</dbReference>
<dbReference type="Pfam" id="PF00011">
    <property type="entry name" value="HSP20"/>
    <property type="match status" value="1"/>
</dbReference>
<dbReference type="PANTHER" id="PTHR11527">
    <property type="entry name" value="HEAT-SHOCK PROTEIN 20 FAMILY MEMBER"/>
    <property type="match status" value="1"/>
</dbReference>
<comment type="caution">
    <text evidence="4">The sequence shown here is derived from an EMBL/GenBank/DDBJ whole genome shotgun (WGS) entry which is preliminary data.</text>
</comment>
<name>A0A833GZL1_9LEPT</name>